<protein>
    <submittedName>
        <fullName evidence="2">FlgD-like protein</fullName>
    </submittedName>
</protein>
<sequence length="1015" mass="112140">MNKVKKASLHATICLVLSIMIGIDKTSASGTDFVIQEDQFQYYNDGITVTDTTARNGFAGKMSNTSEDWNISHIRSDFSDLQPGRSYDVFMRIKVDHTAANPTGNAFAFGVWDNTYRDYILPLKTVPSSQTQDMTWKEYRVGTFVPNLSVNQLVFFVAGTDNASQVSEIYVDEIILIPHESIVIEDSSFILHNSSVLTSSPLASDNSAAVLYNGPGSNWNIQAPIDGTKLRADETYDIHAIVQIDRADWNSSAGDIFGVVVYDSTTGTYPVPPKVYSTSSLETQDKFKFYIGIKINAAPLALDPTHVYHVSFYQVDNAAQFPSIKVDQVSIVESEINDNPEQLIKVKPYKISPGNQDDLNDSAGITYSLSGAQTISAKIVDSSGSPVKTLVNNVSQSGTAKISWDGKNNANAIVPNGMYTVVISNPSGELYKKNIQVITGVALNDPIAPAPLVARGTWFEGGEIPFQSTARISYLNNSFQDLKDANMNMVSIANWNGSTALYTDTLDRAAAYDIQVMAFPMAYATFSNPTLENDEIALYNQINARIAPIKDHPALYAYVLKDEPMNLDIDHAHFLRNAKRMTESIDPYHQALIDYVTPEYTEFHYGIQQTQTLLTDPYGAAIGYPIGDFTHYMNHPYYANIDYKPYLDFLHMLTKKDIQNRAPWWTVVQNYGHEPTGLRDPIPAETRAMTYLNIGHGSKGFLYFIYQTESLWEGMVDENYNRGPKFGTVQTLFNEIKTLEPTILSMTKIANVATTIGGGNTTSSAHPNADVTTHENLATGDKYLVVVNHNCLSSANVTIKIDRAKLGMDITEIRDSLTNASISYTTYPDRYEISSLAFAAGDGKILKLTKDTTQSVYVGQDSDLNMFGGATKNNADVSASDGKTAIKLVGAANGWDVQWSWDKSRLVPGATYDLYAVVKIKYADDLYFDANGKPAFSIPSGNAFSYGVYDATTNSYPFGTTTVQASAMENMLWHTIKIGSFVPSQTNNQYAYIWPADNPANVYAVYVDKLYFVKQ</sequence>
<dbReference type="RefSeq" id="WP_181917910.1">
    <property type="nucleotide sequence ID" value="NZ_QRDZ01000021.1"/>
</dbReference>
<dbReference type="SUPFAM" id="SSF51445">
    <property type="entry name" value="(Trans)glycosidases"/>
    <property type="match status" value="1"/>
</dbReference>
<organism evidence="2 3">
    <name type="scientific">Cohnella phaseoli</name>
    <dbReference type="NCBI Taxonomy" id="456490"/>
    <lineage>
        <taxon>Bacteria</taxon>
        <taxon>Bacillati</taxon>
        <taxon>Bacillota</taxon>
        <taxon>Bacilli</taxon>
        <taxon>Bacillales</taxon>
        <taxon>Paenibacillaceae</taxon>
        <taxon>Cohnella</taxon>
    </lineage>
</organism>
<evidence type="ECO:0000313" key="2">
    <source>
        <dbReference type="EMBL" id="RED65233.1"/>
    </source>
</evidence>
<evidence type="ECO:0000313" key="3">
    <source>
        <dbReference type="Proteomes" id="UP000256977"/>
    </source>
</evidence>
<dbReference type="EMBL" id="QRDZ01000021">
    <property type="protein sequence ID" value="RED65233.1"/>
    <property type="molecule type" value="Genomic_DNA"/>
</dbReference>
<dbReference type="Gene3D" id="2.60.120.260">
    <property type="entry name" value="Galactose-binding domain-like"/>
    <property type="match status" value="1"/>
</dbReference>
<keyword evidence="3" id="KW-1185">Reference proteome</keyword>
<dbReference type="Pfam" id="PF13860">
    <property type="entry name" value="FlgD_ig"/>
    <property type="match status" value="1"/>
</dbReference>
<gene>
    <name evidence="2" type="ORF">DFP98_121124</name>
</gene>
<dbReference type="InterPro" id="IPR017853">
    <property type="entry name" value="GH"/>
</dbReference>
<dbReference type="Gene3D" id="3.20.20.80">
    <property type="entry name" value="Glycosidases"/>
    <property type="match status" value="1"/>
</dbReference>
<dbReference type="AlphaFoldDB" id="A0A3D9ITW2"/>
<feature type="domain" description="FlgD/Vpr Ig-like" evidence="1">
    <location>
        <begin position="363"/>
        <end position="425"/>
    </location>
</feature>
<name>A0A3D9ITW2_9BACL</name>
<reference evidence="2 3" key="1">
    <citation type="submission" date="2018-07" db="EMBL/GenBank/DDBJ databases">
        <title>Genomic Encyclopedia of Type Strains, Phase III (KMG-III): the genomes of soil and plant-associated and newly described type strains.</title>
        <authorList>
            <person name="Whitman W."/>
        </authorList>
    </citation>
    <scope>NUCLEOTIDE SEQUENCE [LARGE SCALE GENOMIC DNA]</scope>
    <source>
        <strain evidence="2 3">CECT 7287</strain>
    </source>
</reference>
<dbReference type="InterPro" id="IPR025965">
    <property type="entry name" value="FlgD/Vpr_Ig-like"/>
</dbReference>
<evidence type="ECO:0000259" key="1">
    <source>
        <dbReference type="Pfam" id="PF13860"/>
    </source>
</evidence>
<comment type="caution">
    <text evidence="2">The sequence shown here is derived from an EMBL/GenBank/DDBJ whole genome shotgun (WGS) entry which is preliminary data.</text>
</comment>
<dbReference type="Proteomes" id="UP000256977">
    <property type="component" value="Unassembled WGS sequence"/>
</dbReference>
<proteinExistence type="predicted"/>
<accession>A0A3D9ITW2</accession>
<dbReference type="Gene3D" id="2.60.40.4070">
    <property type="match status" value="1"/>
</dbReference>